<evidence type="ECO:0000256" key="1">
    <source>
        <dbReference type="ARBA" id="ARBA00004141"/>
    </source>
</evidence>
<feature type="transmembrane region" description="Helical" evidence="5">
    <location>
        <begin position="169"/>
        <end position="194"/>
    </location>
</feature>
<dbReference type="InterPro" id="IPR018045">
    <property type="entry name" value="S04_transporter_CS"/>
</dbReference>
<feature type="transmembrane region" description="Helical" evidence="5">
    <location>
        <begin position="49"/>
        <end position="66"/>
    </location>
</feature>
<accession>A0ABY6D3C7</accession>
<keyword evidence="2 5" id="KW-0812">Transmembrane</keyword>
<evidence type="ECO:0000313" key="7">
    <source>
        <dbReference type="EMBL" id="UXX79608.1"/>
    </source>
</evidence>
<dbReference type="InterPro" id="IPR036513">
    <property type="entry name" value="STAS_dom_sf"/>
</dbReference>
<sequence length="566" mass="61892">MNNLFPLLNVFKSYSKAWLKQDLFAGLVVGVMLIPQGMAYAMIAGLPPIYGLYTAIVPTIVYAIMGTSRHVSVGPVAMDSLILIAGASAFAAIGTDEYLVVTVAMTLIVGLLQLSMGFLRLGFIANFLSKPVILGFTFAAAVIISIKQFKYLLGITPVGVDGLFDEFVYYVTHLHFTHMPTMLMAIGSLVLLIGGKKLLPKWPSSLLVVVVGMGLSYILGMEQMGVSLVGQLPGGLPDFSVPVLEGLPWARFLPLALTLSLMGFVEIYSIGQRLQSKHKAEYEIHANKELVGLGMANIIGSFFRTFPATASFSRSAVNESAGAKTGLASIFASLIVVLALLFFMPVFQYLPHAVLGAIIFLAVLGLIDFKIAKSLWITDRYDFVMLMASFLGTLVFGIEWGIGFGILISLLVLVYKTSKPHMAELGRVGDSTYFRNLKRFESAVDDPHIGILRFDARLFFANVGSLKSKVEMMVKQKPTMKKFVLDAQSMIDADSSGIEGLEDIIRHLHDHQIEFHMVSIIGPVRDKFFKTGLSEKIGLDHIHDCIADAILIDDAKTKLSYQTNVK</sequence>
<evidence type="ECO:0000256" key="4">
    <source>
        <dbReference type="ARBA" id="ARBA00023136"/>
    </source>
</evidence>
<evidence type="ECO:0000256" key="3">
    <source>
        <dbReference type="ARBA" id="ARBA00022989"/>
    </source>
</evidence>
<dbReference type="RefSeq" id="WP_263051339.1">
    <property type="nucleotide sequence ID" value="NZ_CP106735.1"/>
</dbReference>
<name>A0ABY6D3C7_9BACT</name>
<feature type="domain" description="STAS" evidence="6">
    <location>
        <begin position="439"/>
        <end position="553"/>
    </location>
</feature>
<evidence type="ECO:0000256" key="5">
    <source>
        <dbReference type="SAM" id="Phobius"/>
    </source>
</evidence>
<dbReference type="NCBIfam" id="TIGR00815">
    <property type="entry name" value="sulP"/>
    <property type="match status" value="1"/>
</dbReference>
<comment type="subcellular location">
    <subcellularLocation>
        <location evidence="1">Membrane</location>
        <topology evidence="1">Multi-pass membrane protein</topology>
    </subcellularLocation>
</comment>
<keyword evidence="8" id="KW-1185">Reference proteome</keyword>
<feature type="transmembrane region" description="Helical" evidence="5">
    <location>
        <begin position="99"/>
        <end position="119"/>
    </location>
</feature>
<feature type="transmembrane region" description="Helical" evidence="5">
    <location>
        <begin position="131"/>
        <end position="149"/>
    </location>
</feature>
<gene>
    <name evidence="7" type="primary">sulP</name>
    <name evidence="7" type="ORF">N7E81_00595</name>
</gene>
<dbReference type="Pfam" id="PF00916">
    <property type="entry name" value="Sulfate_transp"/>
    <property type="match status" value="1"/>
</dbReference>
<feature type="transmembrane region" description="Helical" evidence="5">
    <location>
        <begin position="354"/>
        <end position="372"/>
    </location>
</feature>
<dbReference type="PROSITE" id="PS50801">
    <property type="entry name" value="STAS"/>
    <property type="match status" value="1"/>
</dbReference>
<reference evidence="7" key="1">
    <citation type="submission" date="2022-10" db="EMBL/GenBank/DDBJ databases">
        <title>Comparative genomics and taxonomic characterization of three novel marine species of genus Reichenbachiella exhibiting antioxidant and polysaccharide degradation activities.</title>
        <authorList>
            <person name="Muhammad N."/>
            <person name="Lee Y.-J."/>
            <person name="Ko J."/>
            <person name="Kim S.-G."/>
        </authorList>
    </citation>
    <scope>NUCLEOTIDE SEQUENCE</scope>
    <source>
        <strain evidence="7">Wsw4-B4</strain>
    </source>
</reference>
<feature type="transmembrane region" description="Helical" evidence="5">
    <location>
        <begin position="249"/>
        <end position="269"/>
    </location>
</feature>
<feature type="transmembrane region" description="Helical" evidence="5">
    <location>
        <begin position="384"/>
        <end position="415"/>
    </location>
</feature>
<evidence type="ECO:0000259" key="6">
    <source>
        <dbReference type="PROSITE" id="PS50801"/>
    </source>
</evidence>
<dbReference type="EMBL" id="CP106735">
    <property type="protein sequence ID" value="UXX79608.1"/>
    <property type="molecule type" value="Genomic_DNA"/>
</dbReference>
<proteinExistence type="predicted"/>
<feature type="transmembrane region" description="Helical" evidence="5">
    <location>
        <begin position="290"/>
        <end position="307"/>
    </location>
</feature>
<keyword evidence="4 5" id="KW-0472">Membrane</keyword>
<evidence type="ECO:0000256" key="2">
    <source>
        <dbReference type="ARBA" id="ARBA00022692"/>
    </source>
</evidence>
<feature type="transmembrane region" description="Helical" evidence="5">
    <location>
        <begin position="23"/>
        <end position="43"/>
    </location>
</feature>
<feature type="transmembrane region" description="Helical" evidence="5">
    <location>
        <begin position="73"/>
        <end position="93"/>
    </location>
</feature>
<dbReference type="InterPro" id="IPR001902">
    <property type="entry name" value="SLC26A/SulP_fam"/>
</dbReference>
<protein>
    <submittedName>
        <fullName evidence="7">Sulfate permease</fullName>
    </submittedName>
</protein>
<dbReference type="Pfam" id="PF01740">
    <property type="entry name" value="STAS"/>
    <property type="match status" value="1"/>
</dbReference>
<dbReference type="Gene3D" id="3.30.750.24">
    <property type="entry name" value="STAS domain"/>
    <property type="match status" value="1"/>
</dbReference>
<keyword evidence="3 5" id="KW-1133">Transmembrane helix</keyword>
<dbReference type="CDD" id="cd07042">
    <property type="entry name" value="STAS_SulP_like_sulfate_transporter"/>
    <property type="match status" value="1"/>
</dbReference>
<dbReference type="SUPFAM" id="SSF52091">
    <property type="entry name" value="SpoIIaa-like"/>
    <property type="match status" value="1"/>
</dbReference>
<evidence type="ECO:0000313" key="8">
    <source>
        <dbReference type="Proteomes" id="UP001062165"/>
    </source>
</evidence>
<dbReference type="InterPro" id="IPR011547">
    <property type="entry name" value="SLC26A/SulP_dom"/>
</dbReference>
<dbReference type="InterPro" id="IPR002645">
    <property type="entry name" value="STAS_dom"/>
</dbReference>
<organism evidence="7 8">
    <name type="scientific">Reichenbachiella carrageenanivorans</name>
    <dbReference type="NCBI Taxonomy" id="2979869"/>
    <lineage>
        <taxon>Bacteria</taxon>
        <taxon>Pseudomonadati</taxon>
        <taxon>Bacteroidota</taxon>
        <taxon>Cytophagia</taxon>
        <taxon>Cytophagales</taxon>
        <taxon>Reichenbachiellaceae</taxon>
        <taxon>Reichenbachiella</taxon>
    </lineage>
</organism>
<dbReference type="Proteomes" id="UP001062165">
    <property type="component" value="Chromosome"/>
</dbReference>
<dbReference type="PROSITE" id="PS01130">
    <property type="entry name" value="SLC26A"/>
    <property type="match status" value="1"/>
</dbReference>
<dbReference type="PANTHER" id="PTHR11814">
    <property type="entry name" value="SULFATE TRANSPORTER"/>
    <property type="match status" value="1"/>
</dbReference>
<feature type="transmembrane region" description="Helical" evidence="5">
    <location>
        <begin position="206"/>
        <end position="229"/>
    </location>
</feature>
<feature type="transmembrane region" description="Helical" evidence="5">
    <location>
        <begin position="327"/>
        <end position="347"/>
    </location>
</feature>